<dbReference type="Proteomes" id="UP000053766">
    <property type="component" value="Unassembled WGS sequence"/>
</dbReference>
<reference evidence="1 2" key="1">
    <citation type="submission" date="2013-11" db="EMBL/GenBank/DDBJ databases">
        <title>Draft genome of the bovine lungworm Dictyocaulus viviparus.</title>
        <authorList>
            <person name="Mitreva M."/>
        </authorList>
    </citation>
    <scope>NUCLEOTIDE SEQUENCE [LARGE SCALE GENOMIC DNA]</scope>
    <source>
        <strain evidence="1 2">HannoverDv2000</strain>
    </source>
</reference>
<protein>
    <submittedName>
        <fullName evidence="1">Uncharacterized protein</fullName>
    </submittedName>
</protein>
<keyword evidence="2" id="KW-1185">Reference proteome</keyword>
<organism evidence="1 2">
    <name type="scientific">Dictyocaulus viviparus</name>
    <name type="common">Bovine lungworm</name>
    <dbReference type="NCBI Taxonomy" id="29172"/>
    <lineage>
        <taxon>Eukaryota</taxon>
        <taxon>Metazoa</taxon>
        <taxon>Ecdysozoa</taxon>
        <taxon>Nematoda</taxon>
        <taxon>Chromadorea</taxon>
        <taxon>Rhabditida</taxon>
        <taxon>Rhabditina</taxon>
        <taxon>Rhabditomorpha</taxon>
        <taxon>Strongyloidea</taxon>
        <taxon>Metastrongylidae</taxon>
        <taxon>Dictyocaulus</taxon>
    </lineage>
</organism>
<evidence type="ECO:0000313" key="1">
    <source>
        <dbReference type="EMBL" id="KJH49071.1"/>
    </source>
</evidence>
<dbReference type="EMBL" id="KN716246">
    <property type="protein sequence ID" value="KJH49071.1"/>
    <property type="molecule type" value="Genomic_DNA"/>
</dbReference>
<evidence type="ECO:0000313" key="2">
    <source>
        <dbReference type="Proteomes" id="UP000053766"/>
    </source>
</evidence>
<proteinExistence type="predicted"/>
<sequence>MKTSKSLQEDGNYTSIQSIMSTKRKNTLIVYEIHAVLFIPLNHWLDHSYATCQNAKFEVNGRQSKPCCCTKRDTITTWAIIVLLFVV</sequence>
<accession>A0A0D8Y3B4</accession>
<name>A0A0D8Y3B4_DICVI</name>
<gene>
    <name evidence="1" type="ORF">DICVIV_04778</name>
</gene>
<reference evidence="2" key="2">
    <citation type="journal article" date="2016" name="Sci. Rep.">
        <title>Dictyocaulus viviparus genome, variome and transcriptome elucidate lungworm biology and support future intervention.</title>
        <authorList>
            <person name="McNulty S.N."/>
            <person name="Strube C."/>
            <person name="Rosa B.A."/>
            <person name="Martin J.C."/>
            <person name="Tyagi R."/>
            <person name="Choi Y.J."/>
            <person name="Wang Q."/>
            <person name="Hallsworth Pepin K."/>
            <person name="Zhang X."/>
            <person name="Ozersky P."/>
            <person name="Wilson R.K."/>
            <person name="Sternberg P.W."/>
            <person name="Gasser R.B."/>
            <person name="Mitreva M."/>
        </authorList>
    </citation>
    <scope>NUCLEOTIDE SEQUENCE [LARGE SCALE GENOMIC DNA]</scope>
    <source>
        <strain evidence="2">HannoverDv2000</strain>
    </source>
</reference>
<dbReference type="AlphaFoldDB" id="A0A0D8Y3B4"/>